<name>I2FQB2_USTHO</name>
<evidence type="ECO:0000313" key="1">
    <source>
        <dbReference type="EMBL" id="CCF49105.1"/>
    </source>
</evidence>
<comment type="caution">
    <text evidence="1">The sequence shown here is derived from an EMBL/GenBank/DDBJ whole genome shotgun (WGS) entry which is preliminary data.</text>
</comment>
<dbReference type="EMBL" id="CAGI01000141">
    <property type="protein sequence ID" value="CCF49105.1"/>
    <property type="molecule type" value="Genomic_DNA"/>
</dbReference>
<dbReference type="AlphaFoldDB" id="I2FQB2"/>
<sequence>MTNSRTRARWQGVGLGRLKLWRSSHKLSTDSHRTILTKNKRLLLLAEPMGRSFILRVCLMAYPIERVPHDPHLASEKLLDVLILEGAGISLAGRLSGFYHLPHCNSAIEMLSLFEHLSEP</sequence>
<dbReference type="HOGENOM" id="CLU_2051404_0_0_1"/>
<organism evidence="1 2">
    <name type="scientific">Ustilago hordei</name>
    <name type="common">Barley covered smut fungus</name>
    <dbReference type="NCBI Taxonomy" id="120017"/>
    <lineage>
        <taxon>Eukaryota</taxon>
        <taxon>Fungi</taxon>
        <taxon>Dikarya</taxon>
        <taxon>Basidiomycota</taxon>
        <taxon>Ustilaginomycotina</taxon>
        <taxon>Ustilaginomycetes</taxon>
        <taxon>Ustilaginales</taxon>
        <taxon>Ustilaginaceae</taxon>
        <taxon>Ustilago</taxon>
    </lineage>
</organism>
<reference evidence="1 2" key="1">
    <citation type="journal article" date="2012" name="Plant Cell">
        <title>Genome comparison of barley and maize smut fungi reveals targeted loss of RNA silencing components and species-specific presence of transposable elements.</title>
        <authorList>
            <person name="Laurie J.D."/>
            <person name="Ali S."/>
            <person name="Linning R."/>
            <person name="Mannhaupt G."/>
            <person name="Wong P."/>
            <person name="Gueldener U."/>
            <person name="Muensterkoetter M."/>
            <person name="Moore R."/>
            <person name="Kahmann R."/>
            <person name="Bakkeren G."/>
            <person name="Schirawski J."/>
        </authorList>
    </citation>
    <scope>NUCLEOTIDE SEQUENCE [LARGE SCALE GENOMIC DNA]</scope>
    <source>
        <strain evidence="2">Uh4875-4</strain>
    </source>
</reference>
<gene>
    <name evidence="1" type="ORF">UHOR_08514</name>
</gene>
<dbReference type="Proteomes" id="UP000006174">
    <property type="component" value="Unassembled WGS sequence"/>
</dbReference>
<keyword evidence="2" id="KW-1185">Reference proteome</keyword>
<proteinExistence type="predicted"/>
<protein>
    <submittedName>
        <fullName evidence="1">Uncharacterized protein</fullName>
    </submittedName>
</protein>
<accession>I2FQB2</accession>
<evidence type="ECO:0000313" key="2">
    <source>
        <dbReference type="Proteomes" id="UP000006174"/>
    </source>
</evidence>